<protein>
    <recommendedName>
        <fullName evidence="10">DNA mismatch repair proteins mutS family domain-containing protein</fullName>
    </recommendedName>
</protein>
<evidence type="ECO:0000256" key="3">
    <source>
        <dbReference type="ARBA" id="ARBA00022741"/>
    </source>
</evidence>
<comment type="subcellular location">
    <subcellularLocation>
        <location evidence="1">Nucleus</location>
    </subcellularLocation>
</comment>
<dbReference type="SUPFAM" id="SSF53150">
    <property type="entry name" value="DNA repair protein MutS, domain II"/>
    <property type="match status" value="1"/>
</dbReference>
<sequence length="847" mass="95003">MGEQPKLSYLVLSRGNFEKFVRDLLLVKQYRVEVFVKPSQSKNNDWTLEYKGSPGNLTQFEELLFETNEVIVNSAVMTIKLGKNFAVALSCIDATEGQFYVSEFNDNELFTELEALIAQISPKECIIQSGDAPELVTLHAVLQRNQILVTKFKKTEFGTDDVVQDLNRLLYFLKDQERNASGIPEMGLTEAMSCLQAGIKYLNLAAEESNYNQFKISIYTADRFVRLDSAAISALNLFPKSQSSYNNKTAVHGSLLGVLDKCCTAQGRRLLAKWVKQPLRDINVINERLEVVETLLQNSELRHMLHSNCLTRTPDLLLWSKKLTNCKASLQDCYRVYQTVGNVPSIVNVLRKAENTCIKSILIDPICDVLLDMERYQSMIEETLDLNLVDRGEYFVVASFNDQLQELTNKKTKIEEKMQKVLRSAASELGFEAGKSIKLECTEQHGYFFRVTLKEEQALRKNKNFIIIDAIKGGVRFSNNALKQLNSDYMELNTNYEKEQKSVVKEILEVAAGYGNTVRNLNLHVAKVDVLVSFATVAADSPIQFVRPKMHKEGSGVLSLTKVRHPCLELQDGLTFIPNDVNFKANEAVFYIMTGPNMGGKSTYIRSVGIAVLLAHIGSLVPCVEAEISVVDCILARVGANDSEIKGLSTFMLEMVETSSIIKTATSNSLVIIDELGRGTSTYDGCGIAWAIAEYLATKTMCFTLFATHFHEITQLSEKYPTVHNIHVTAVTTEKTITPLYQVREGACDRSYGIHCARLAEFPKDVLENAAEHLEQLEGNEMKFIKDFEPSLKCKIVQEGNNIVKEALANCKNLNLDLSDEELLSQLCSIKNDIEERNLFVKGLLSD</sequence>
<reference evidence="11 12" key="1">
    <citation type="journal article" date="2018" name="Elife">
        <title>Firefly genomes illuminate parallel origins of bioluminescence in beetles.</title>
        <authorList>
            <person name="Fallon T.R."/>
            <person name="Lower S.E."/>
            <person name="Chang C.H."/>
            <person name="Bessho-Uehara M."/>
            <person name="Martin G.J."/>
            <person name="Bewick A.J."/>
            <person name="Behringer M."/>
            <person name="Debat H.J."/>
            <person name="Wong I."/>
            <person name="Day J.C."/>
            <person name="Suvorov A."/>
            <person name="Silva C.J."/>
            <person name="Stanger-Hall K.F."/>
            <person name="Hall D.W."/>
            <person name="Schmitz R.J."/>
            <person name="Nelson D.R."/>
            <person name="Lewis S.M."/>
            <person name="Shigenobu S."/>
            <person name="Bybee S.M."/>
            <person name="Larracuente A.M."/>
            <person name="Oba Y."/>
            <person name="Weng J.K."/>
        </authorList>
    </citation>
    <scope>NUCLEOTIDE SEQUENCE [LARGE SCALE GENOMIC DNA]</scope>
    <source>
        <strain evidence="11">1611_PpyrPB1</strain>
        <tissue evidence="11">Whole body</tissue>
    </source>
</reference>
<dbReference type="GO" id="GO:0043570">
    <property type="term" value="P:maintenance of DNA repeat elements"/>
    <property type="evidence" value="ECO:0007669"/>
    <property type="project" value="UniProtKB-ARBA"/>
</dbReference>
<evidence type="ECO:0000259" key="10">
    <source>
        <dbReference type="PROSITE" id="PS00486"/>
    </source>
</evidence>
<dbReference type="GO" id="GO:0030983">
    <property type="term" value="F:mismatched DNA binding"/>
    <property type="evidence" value="ECO:0007669"/>
    <property type="project" value="InterPro"/>
</dbReference>
<keyword evidence="4" id="KW-0227">DNA damage</keyword>
<keyword evidence="5" id="KW-0067">ATP-binding</keyword>
<evidence type="ECO:0000313" key="11">
    <source>
        <dbReference type="EMBL" id="KAB0801844.1"/>
    </source>
</evidence>
<dbReference type="SUPFAM" id="SSF52540">
    <property type="entry name" value="P-loop containing nucleoside triphosphate hydrolases"/>
    <property type="match status" value="1"/>
</dbReference>
<keyword evidence="8" id="KW-0539">Nucleus</keyword>
<dbReference type="AlphaFoldDB" id="A0A5N4AWY1"/>
<comment type="similarity">
    <text evidence="2">Belongs to the DNA mismatch repair MutS family.</text>
</comment>
<gene>
    <name evidence="11" type="ORF">PPYR_04030</name>
</gene>
<keyword evidence="12" id="KW-1185">Reference proteome</keyword>
<keyword evidence="7" id="KW-0234">DNA repair</keyword>
<name>A0A5N4AWY1_PHOPY</name>
<evidence type="ECO:0000256" key="1">
    <source>
        <dbReference type="ARBA" id="ARBA00004123"/>
    </source>
</evidence>
<dbReference type="Proteomes" id="UP000327044">
    <property type="component" value="Unassembled WGS sequence"/>
</dbReference>
<dbReference type="Pfam" id="PF05190">
    <property type="entry name" value="MutS_IV"/>
    <property type="match status" value="1"/>
</dbReference>
<evidence type="ECO:0000256" key="8">
    <source>
        <dbReference type="ARBA" id="ARBA00023242"/>
    </source>
</evidence>
<dbReference type="InterPro" id="IPR027417">
    <property type="entry name" value="P-loop_NTPase"/>
</dbReference>
<evidence type="ECO:0000313" key="12">
    <source>
        <dbReference type="Proteomes" id="UP000327044"/>
    </source>
</evidence>
<dbReference type="Gene3D" id="3.40.1170.10">
    <property type="entry name" value="DNA repair protein MutS, domain I"/>
    <property type="match status" value="1"/>
</dbReference>
<organism evidence="11 12">
    <name type="scientific">Photinus pyralis</name>
    <name type="common">Common eastern firefly</name>
    <name type="synonym">Lampyris pyralis</name>
    <dbReference type="NCBI Taxonomy" id="7054"/>
    <lineage>
        <taxon>Eukaryota</taxon>
        <taxon>Metazoa</taxon>
        <taxon>Ecdysozoa</taxon>
        <taxon>Arthropoda</taxon>
        <taxon>Hexapoda</taxon>
        <taxon>Insecta</taxon>
        <taxon>Pterygota</taxon>
        <taxon>Neoptera</taxon>
        <taxon>Endopterygota</taxon>
        <taxon>Coleoptera</taxon>
        <taxon>Polyphaga</taxon>
        <taxon>Elateriformia</taxon>
        <taxon>Elateroidea</taxon>
        <taxon>Lampyridae</taxon>
        <taxon>Lampyrinae</taxon>
        <taxon>Photinus</taxon>
    </lineage>
</organism>
<dbReference type="GO" id="GO:0032301">
    <property type="term" value="C:MutSalpha complex"/>
    <property type="evidence" value="ECO:0007669"/>
    <property type="project" value="TreeGrafter"/>
</dbReference>
<dbReference type="PIRSF" id="PIRSF005813">
    <property type="entry name" value="MSH2"/>
    <property type="match status" value="1"/>
</dbReference>
<dbReference type="GO" id="GO:0006312">
    <property type="term" value="P:mitotic recombination"/>
    <property type="evidence" value="ECO:0007669"/>
    <property type="project" value="TreeGrafter"/>
</dbReference>
<dbReference type="InterPro" id="IPR045076">
    <property type="entry name" value="MutS"/>
</dbReference>
<evidence type="ECO:0000256" key="6">
    <source>
        <dbReference type="ARBA" id="ARBA00023125"/>
    </source>
</evidence>
<feature type="coiled-coil region" evidence="9">
    <location>
        <begin position="397"/>
        <end position="424"/>
    </location>
</feature>
<evidence type="ECO:0000256" key="5">
    <source>
        <dbReference type="ARBA" id="ARBA00022840"/>
    </source>
</evidence>
<keyword evidence="6" id="KW-0238">DNA-binding</keyword>
<evidence type="ECO:0000256" key="4">
    <source>
        <dbReference type="ARBA" id="ARBA00022763"/>
    </source>
</evidence>
<dbReference type="Gene3D" id="3.30.420.110">
    <property type="entry name" value="MutS, connector domain"/>
    <property type="match status" value="1"/>
</dbReference>
<dbReference type="PANTHER" id="PTHR11361:SF35">
    <property type="entry name" value="DNA MISMATCH REPAIR PROTEIN MSH2"/>
    <property type="match status" value="1"/>
</dbReference>
<keyword evidence="9" id="KW-0175">Coiled coil</keyword>
<accession>A0A5N4AWY1</accession>
<dbReference type="PROSITE" id="PS00486">
    <property type="entry name" value="DNA_MISMATCH_REPAIR_2"/>
    <property type="match status" value="1"/>
</dbReference>
<evidence type="ECO:0000256" key="9">
    <source>
        <dbReference type="SAM" id="Coils"/>
    </source>
</evidence>
<dbReference type="InterPro" id="IPR000432">
    <property type="entry name" value="DNA_mismatch_repair_MutS_C"/>
</dbReference>
<dbReference type="InterPro" id="IPR011184">
    <property type="entry name" value="DNA_mismatch_repair_Msh2"/>
</dbReference>
<dbReference type="GO" id="GO:0005524">
    <property type="term" value="F:ATP binding"/>
    <property type="evidence" value="ECO:0007669"/>
    <property type="project" value="UniProtKB-KW"/>
</dbReference>
<dbReference type="GO" id="GO:0140664">
    <property type="term" value="F:ATP-dependent DNA damage sensor activity"/>
    <property type="evidence" value="ECO:0007669"/>
    <property type="project" value="InterPro"/>
</dbReference>
<dbReference type="InParanoid" id="A0A5N4AWY1"/>
<dbReference type="InterPro" id="IPR036678">
    <property type="entry name" value="MutS_con_dom_sf"/>
</dbReference>
<comment type="caution">
    <text evidence="11">The sequence shown here is derived from an EMBL/GenBank/DDBJ whole genome shotgun (WGS) entry which is preliminary data.</text>
</comment>
<dbReference type="NCBIfam" id="NF003810">
    <property type="entry name" value="PRK05399.1"/>
    <property type="match status" value="1"/>
</dbReference>
<dbReference type="Gene3D" id="3.40.50.300">
    <property type="entry name" value="P-loop containing nucleotide triphosphate hydrolases"/>
    <property type="match status" value="1"/>
</dbReference>
<dbReference type="Pfam" id="PF05192">
    <property type="entry name" value="MutS_III"/>
    <property type="match status" value="1"/>
</dbReference>
<dbReference type="Gene3D" id="1.10.1420.10">
    <property type="match status" value="2"/>
</dbReference>
<dbReference type="FunFam" id="3.40.50.300:FF:001115">
    <property type="entry name" value="DNA mismatch repair protein MSH2"/>
    <property type="match status" value="1"/>
</dbReference>
<dbReference type="InterPro" id="IPR007861">
    <property type="entry name" value="DNA_mismatch_repair_MutS_clamp"/>
</dbReference>
<dbReference type="FunCoup" id="A0A5N4AWY1">
    <property type="interactions" value="2025"/>
</dbReference>
<keyword evidence="3" id="KW-0547">Nucleotide-binding</keyword>
<dbReference type="PANTHER" id="PTHR11361">
    <property type="entry name" value="DNA MISMATCH REPAIR PROTEIN MUTS FAMILY MEMBER"/>
    <property type="match status" value="1"/>
</dbReference>
<evidence type="ECO:0000256" key="2">
    <source>
        <dbReference type="ARBA" id="ARBA00006271"/>
    </source>
</evidence>
<dbReference type="InterPro" id="IPR016151">
    <property type="entry name" value="DNA_mismatch_repair_MutS_N"/>
</dbReference>
<dbReference type="Pfam" id="PF00488">
    <property type="entry name" value="MutS_V"/>
    <property type="match status" value="1"/>
</dbReference>
<dbReference type="FunFam" id="3.30.420.110:FF:000002">
    <property type="entry name" value="DNA mismatch repair protein"/>
    <property type="match status" value="1"/>
</dbReference>
<dbReference type="Pfam" id="PF05188">
    <property type="entry name" value="MutS_II"/>
    <property type="match status" value="1"/>
</dbReference>
<evidence type="ECO:0000256" key="7">
    <source>
        <dbReference type="ARBA" id="ARBA00023204"/>
    </source>
</evidence>
<proteinExistence type="inferred from homology"/>
<feature type="domain" description="DNA mismatch repair proteins mutS family" evidence="10">
    <location>
        <begin position="669"/>
        <end position="685"/>
    </location>
</feature>
<dbReference type="InterPro" id="IPR007696">
    <property type="entry name" value="DNA_mismatch_repair_MutS_core"/>
</dbReference>
<feature type="coiled-coil region" evidence="9">
    <location>
        <begin position="475"/>
        <end position="502"/>
    </location>
</feature>
<dbReference type="GO" id="GO:0006298">
    <property type="term" value="P:mismatch repair"/>
    <property type="evidence" value="ECO:0007669"/>
    <property type="project" value="InterPro"/>
</dbReference>
<dbReference type="EMBL" id="VVIM01000002">
    <property type="protein sequence ID" value="KAB0801844.1"/>
    <property type="molecule type" value="Genomic_DNA"/>
</dbReference>
<dbReference type="InterPro" id="IPR007860">
    <property type="entry name" value="DNA_mmatch_repair_MutS_con_dom"/>
</dbReference>
<dbReference type="SMART" id="SM00534">
    <property type="entry name" value="MUTSac"/>
    <property type="match status" value="1"/>
</dbReference>
<dbReference type="InterPro" id="IPR036187">
    <property type="entry name" value="DNA_mismatch_repair_MutS_sf"/>
</dbReference>
<dbReference type="SMART" id="SM00533">
    <property type="entry name" value="MUTSd"/>
    <property type="match status" value="1"/>
</dbReference>
<dbReference type="SUPFAM" id="SSF48334">
    <property type="entry name" value="DNA repair protein MutS, domain III"/>
    <property type="match status" value="1"/>
</dbReference>